<organism evidence="1 2">
    <name type="scientific">Agrobacterium fabrum</name>
    <dbReference type="NCBI Taxonomy" id="1176649"/>
    <lineage>
        <taxon>Bacteria</taxon>
        <taxon>Pseudomonadati</taxon>
        <taxon>Pseudomonadota</taxon>
        <taxon>Alphaproteobacteria</taxon>
        <taxon>Hyphomicrobiales</taxon>
        <taxon>Rhizobiaceae</taxon>
        <taxon>Rhizobium/Agrobacterium group</taxon>
        <taxon>Agrobacterium</taxon>
        <taxon>Agrobacterium tumefaciens complex</taxon>
    </lineage>
</organism>
<dbReference type="AlphaFoldDB" id="A0A7Z7FRJ0"/>
<evidence type="ECO:0000313" key="2">
    <source>
        <dbReference type="Proteomes" id="UP000198917"/>
    </source>
</evidence>
<sequence>MGSNAGTCDFTAFVSYRTLMRYDAGEVTVRWLLILDIYNIKMFLFKLWRARENKKPPGGAPAVWFCCR</sequence>
<gene>
    <name evidence="1" type="ORF">SAMN05428983_3987</name>
</gene>
<evidence type="ECO:0000313" key="1">
    <source>
        <dbReference type="EMBL" id="SDK13204.1"/>
    </source>
</evidence>
<protein>
    <submittedName>
        <fullName evidence="1">Uncharacterized protein</fullName>
    </submittedName>
</protein>
<reference evidence="1 2" key="1">
    <citation type="submission" date="2016-10" db="EMBL/GenBank/DDBJ databases">
        <authorList>
            <person name="Varghese N."/>
            <person name="Submissions S."/>
        </authorList>
    </citation>
    <scope>NUCLEOTIDE SEQUENCE [LARGE SCALE GENOMIC DNA]</scope>
    <source>
        <strain evidence="1 2">PDC82</strain>
    </source>
</reference>
<proteinExistence type="predicted"/>
<dbReference type="Proteomes" id="UP000198917">
    <property type="component" value="Unassembled WGS sequence"/>
</dbReference>
<accession>A0A7Z7FRJ0</accession>
<name>A0A7Z7FRJ0_9HYPH</name>
<comment type="caution">
    <text evidence="1">The sequence shown here is derived from an EMBL/GenBank/DDBJ whole genome shotgun (WGS) entry which is preliminary data.</text>
</comment>
<dbReference type="EMBL" id="FNEW01000004">
    <property type="protein sequence ID" value="SDK13204.1"/>
    <property type="molecule type" value="Genomic_DNA"/>
</dbReference>